<evidence type="ECO:0000256" key="9">
    <source>
        <dbReference type="SAM" id="Phobius"/>
    </source>
</evidence>
<feature type="domain" description="Major facilitator superfamily (MFS) profile" evidence="10">
    <location>
        <begin position="22"/>
        <end position="426"/>
    </location>
</feature>
<feature type="transmembrane region" description="Helical" evidence="9">
    <location>
        <begin position="333"/>
        <end position="354"/>
    </location>
</feature>
<feature type="transmembrane region" description="Helical" evidence="9">
    <location>
        <begin position="94"/>
        <end position="112"/>
    </location>
</feature>
<dbReference type="OrthoDB" id="6766492at2"/>
<organism evidence="11 12">
    <name type="scientific">Caballeronia hypogeia</name>
    <dbReference type="NCBI Taxonomy" id="1777140"/>
    <lineage>
        <taxon>Bacteria</taxon>
        <taxon>Pseudomonadati</taxon>
        <taxon>Pseudomonadota</taxon>
        <taxon>Betaproteobacteria</taxon>
        <taxon>Burkholderiales</taxon>
        <taxon>Burkholderiaceae</taxon>
        <taxon>Caballeronia</taxon>
    </lineage>
</organism>
<feature type="transmembrane region" description="Helical" evidence="9">
    <location>
        <begin position="404"/>
        <end position="421"/>
    </location>
</feature>
<feature type="transmembrane region" description="Helical" evidence="9">
    <location>
        <begin position="22"/>
        <end position="43"/>
    </location>
</feature>
<dbReference type="Gene3D" id="1.20.1250.20">
    <property type="entry name" value="MFS general substrate transporter like domains"/>
    <property type="match status" value="2"/>
</dbReference>
<comment type="similarity">
    <text evidence="2">Belongs to the major facilitator superfamily. Metabolite:H+ Symporter (MHS) family (TC 2.A.1.6) family.</text>
</comment>
<dbReference type="InterPro" id="IPR051084">
    <property type="entry name" value="H+-coupled_symporters"/>
</dbReference>
<evidence type="ECO:0000313" key="11">
    <source>
        <dbReference type="EMBL" id="SAK55142.1"/>
    </source>
</evidence>
<keyword evidence="5 9" id="KW-0812">Transmembrane</keyword>
<accession>A0A158ABA8</accession>
<sequence length="428" mass="45672">MNSHALEGVQSEKRSSSSLRRLIVASSIGNALEWFDIVVYGYFAVSISKAFFPAGNAGTSILLAYGTFGISYIARPVGALWLGAIADRVGRKHSMLLSIGMMMVGTLMIATMPTYAQIGLFAPVGILVARLIQGVSAGGEFGSSTALLVENDPKRRGFLASFQFASQGFMTVMASLFGLALSLSLSHEQVDAWGWRIPFFFGLLVGPVGLYIRRHVEEGTEFKIAKRETAPLKEIALHQKGNVALAIGTLIVSTVAAHVILYMPVFAVKQLHLPSSSAFSANLVAGLVLTFGTPFVGILSDKLGRTRLMVIGALAFVLTVVPAFYMLKMFPGVGTLMLVMFWLALVKSVYFGALPALMAEAFPPETRATGMALSYNIGTTVFGGFTPFIVSAITIFTASDLAPALYLVPCALLSLAATIVLRHRLVAA</sequence>
<name>A0A158ABA8_9BURK</name>
<protein>
    <submittedName>
        <fullName evidence="11">Major facilitator transporter</fullName>
    </submittedName>
</protein>
<evidence type="ECO:0000256" key="8">
    <source>
        <dbReference type="ARBA" id="ARBA00023136"/>
    </source>
</evidence>
<evidence type="ECO:0000259" key="10">
    <source>
        <dbReference type="PROSITE" id="PS50850"/>
    </source>
</evidence>
<reference evidence="11" key="1">
    <citation type="submission" date="2016-01" db="EMBL/GenBank/DDBJ databases">
        <authorList>
            <person name="Peeters C."/>
        </authorList>
    </citation>
    <scope>NUCLEOTIDE SEQUENCE</scope>
    <source>
        <strain evidence="11">LMG 29322</strain>
    </source>
</reference>
<evidence type="ECO:0000256" key="1">
    <source>
        <dbReference type="ARBA" id="ARBA00004651"/>
    </source>
</evidence>
<dbReference type="GO" id="GO:0015293">
    <property type="term" value="F:symporter activity"/>
    <property type="evidence" value="ECO:0007669"/>
    <property type="project" value="UniProtKB-KW"/>
</dbReference>
<dbReference type="SUPFAM" id="SSF103473">
    <property type="entry name" value="MFS general substrate transporter"/>
    <property type="match status" value="1"/>
</dbReference>
<keyword evidence="12" id="KW-1185">Reference proteome</keyword>
<evidence type="ECO:0000256" key="2">
    <source>
        <dbReference type="ARBA" id="ARBA00008240"/>
    </source>
</evidence>
<evidence type="ECO:0000313" key="12">
    <source>
        <dbReference type="Proteomes" id="UP000054851"/>
    </source>
</evidence>
<evidence type="ECO:0000256" key="6">
    <source>
        <dbReference type="ARBA" id="ARBA00022847"/>
    </source>
</evidence>
<dbReference type="AlphaFoldDB" id="A0A158ABA8"/>
<proteinExistence type="inferred from homology"/>
<evidence type="ECO:0000256" key="4">
    <source>
        <dbReference type="ARBA" id="ARBA00022475"/>
    </source>
</evidence>
<keyword evidence="7 9" id="KW-1133">Transmembrane helix</keyword>
<evidence type="ECO:0000256" key="5">
    <source>
        <dbReference type="ARBA" id="ARBA00022692"/>
    </source>
</evidence>
<feature type="transmembrane region" description="Helical" evidence="9">
    <location>
        <begin position="193"/>
        <end position="212"/>
    </location>
</feature>
<feature type="transmembrane region" description="Helical" evidence="9">
    <location>
        <begin position="375"/>
        <end position="398"/>
    </location>
</feature>
<evidence type="ECO:0000256" key="7">
    <source>
        <dbReference type="ARBA" id="ARBA00022989"/>
    </source>
</evidence>
<dbReference type="InterPro" id="IPR005829">
    <property type="entry name" value="Sugar_transporter_CS"/>
</dbReference>
<dbReference type="PANTHER" id="PTHR43528">
    <property type="entry name" value="ALPHA-KETOGLUTARATE PERMEASE"/>
    <property type="match status" value="1"/>
</dbReference>
<dbReference type="PANTHER" id="PTHR43528:SF8">
    <property type="entry name" value="BLR0239 PROTEIN"/>
    <property type="match status" value="1"/>
</dbReference>
<evidence type="ECO:0000256" key="3">
    <source>
        <dbReference type="ARBA" id="ARBA00022448"/>
    </source>
</evidence>
<dbReference type="STRING" id="1777140.AWB79_02156"/>
<gene>
    <name evidence="11" type="ORF">AWB79_02156</name>
</gene>
<dbReference type="RefSeq" id="WP_061167406.1">
    <property type="nucleotide sequence ID" value="NZ_FCOA02000005.1"/>
</dbReference>
<feature type="transmembrane region" description="Helical" evidence="9">
    <location>
        <begin position="118"/>
        <end position="137"/>
    </location>
</feature>
<comment type="caution">
    <text evidence="11">The sequence shown here is derived from an EMBL/GenBank/DDBJ whole genome shotgun (WGS) entry which is preliminary data.</text>
</comment>
<feature type="transmembrane region" description="Helical" evidence="9">
    <location>
        <begin position="158"/>
        <end position="181"/>
    </location>
</feature>
<dbReference type="GO" id="GO:0005886">
    <property type="term" value="C:plasma membrane"/>
    <property type="evidence" value="ECO:0007669"/>
    <property type="project" value="UniProtKB-SubCell"/>
</dbReference>
<keyword evidence="3" id="KW-0813">Transport</keyword>
<dbReference type="Proteomes" id="UP000054851">
    <property type="component" value="Unassembled WGS sequence"/>
</dbReference>
<feature type="transmembrane region" description="Helical" evidence="9">
    <location>
        <begin position="63"/>
        <end position="82"/>
    </location>
</feature>
<dbReference type="Pfam" id="PF07690">
    <property type="entry name" value="MFS_1"/>
    <property type="match status" value="1"/>
</dbReference>
<keyword evidence="4" id="KW-1003">Cell membrane</keyword>
<dbReference type="EMBL" id="FCOA02000005">
    <property type="protein sequence ID" value="SAK55142.1"/>
    <property type="molecule type" value="Genomic_DNA"/>
</dbReference>
<feature type="transmembrane region" description="Helical" evidence="9">
    <location>
        <begin position="243"/>
        <end position="267"/>
    </location>
</feature>
<keyword evidence="8 9" id="KW-0472">Membrane</keyword>
<dbReference type="PROSITE" id="PS00216">
    <property type="entry name" value="SUGAR_TRANSPORT_1"/>
    <property type="match status" value="1"/>
</dbReference>
<feature type="transmembrane region" description="Helical" evidence="9">
    <location>
        <begin position="308"/>
        <end position="327"/>
    </location>
</feature>
<dbReference type="InterPro" id="IPR036259">
    <property type="entry name" value="MFS_trans_sf"/>
</dbReference>
<dbReference type="PROSITE" id="PS50850">
    <property type="entry name" value="MFS"/>
    <property type="match status" value="1"/>
</dbReference>
<dbReference type="InterPro" id="IPR011701">
    <property type="entry name" value="MFS"/>
</dbReference>
<dbReference type="InterPro" id="IPR020846">
    <property type="entry name" value="MFS_dom"/>
</dbReference>
<keyword evidence="6" id="KW-0769">Symport</keyword>
<feature type="transmembrane region" description="Helical" evidence="9">
    <location>
        <begin position="279"/>
        <end position="299"/>
    </location>
</feature>
<comment type="subcellular location">
    <subcellularLocation>
        <location evidence="1">Cell membrane</location>
        <topology evidence="1">Multi-pass membrane protein</topology>
    </subcellularLocation>
</comment>